<dbReference type="OrthoDB" id="498204at2759"/>
<dbReference type="Pfam" id="PF16350">
    <property type="entry name" value="FAO_M"/>
    <property type="match status" value="1"/>
</dbReference>
<dbReference type="PANTHER" id="PTHR43757">
    <property type="entry name" value="AMINOMETHYLTRANSFERASE"/>
    <property type="match status" value="1"/>
</dbReference>
<dbReference type="Gene3D" id="2.40.30.110">
    <property type="entry name" value="Aminomethyltransferase beta-barrel domains"/>
    <property type="match status" value="1"/>
</dbReference>
<dbReference type="SUPFAM" id="SSF101790">
    <property type="entry name" value="Aminomethyltransferase beta-barrel domain"/>
    <property type="match status" value="1"/>
</dbReference>
<dbReference type="Pfam" id="PF01266">
    <property type="entry name" value="DAO"/>
    <property type="match status" value="1"/>
</dbReference>
<keyword evidence="8" id="KW-1185">Reference proteome</keyword>
<feature type="region of interest" description="Disordered" evidence="2">
    <location>
        <begin position="1"/>
        <end position="25"/>
    </location>
</feature>
<dbReference type="InterPro" id="IPR006222">
    <property type="entry name" value="GCVT_N"/>
</dbReference>
<dbReference type="InterPro" id="IPR027266">
    <property type="entry name" value="TrmE/GcvT-like"/>
</dbReference>
<feature type="compositionally biased region" description="Basic residues" evidence="2">
    <location>
        <begin position="1"/>
        <end position="12"/>
    </location>
</feature>
<organism evidence="7 8">
    <name type="scientific">Plectosphaerella cucumerina</name>
    <dbReference type="NCBI Taxonomy" id="40658"/>
    <lineage>
        <taxon>Eukaryota</taxon>
        <taxon>Fungi</taxon>
        <taxon>Dikarya</taxon>
        <taxon>Ascomycota</taxon>
        <taxon>Pezizomycotina</taxon>
        <taxon>Sordariomycetes</taxon>
        <taxon>Hypocreomycetidae</taxon>
        <taxon>Glomerellales</taxon>
        <taxon>Plectosphaerellaceae</taxon>
        <taxon>Plectosphaerella</taxon>
    </lineage>
</organism>
<evidence type="ECO:0000259" key="3">
    <source>
        <dbReference type="Pfam" id="PF01266"/>
    </source>
</evidence>
<sequence>MARSVSRTRRPKPSPYPVCQHTPSFSPLHRTVPSGGANAMPASQSVVIIGAGIVGVNIADELVSRGWTDITVVEQGPLNMPGGSTSHAPGLVFQTNPSKTMSSFASYTVEKLLSIGCFNQVGGLEVAATPERLEELKRKKGYATSWGIEAHLITADECLALYPLLSKDVVLGGLHIPSDGLALAAQAVQRLIERTRAAGVRYLELTPVTGILRKGNLVTGVETKNGPIAADLVISCAGLWGVEVGAMVGLPIPLQPVAHQYVKTTPVPSRKGKNPLPNGASLPILRHQDKDLYYREHGDGYGIGYYGHRPMPVSAASLGATPAKVSEHDMPSRLDFTADDFVPAWELSKELLPDLRESSIANGFNGIMSFTPDGGPLVGRAPGLEGFWVAEAVWVTHSAGVARALAQVLTTGRSETDLSECELSRFEQVQLAPAYVTETSVQNFVEVYDIIHPLQPRESPRNLRVTPFHTRQRDLGAFFLEGGGWERPQWYEANKTLLKDIPSRWRPVERDAWSSQFYSSIAAAEAWKTRTAAAMFDLTPIRRLEVSGPGSLELLQRLTTSDVSKAPGSVTFTLLLDQKGGISSDIFVARLETDVFQLAVNGPTDTAYIEREARLATAKSSAAYTRVRDITGATCCIGLWGPRSAAVMATLRCAETLRNLTPFRLRAMNIGNIPVTIMRVSFVGEDGWEIHTTADNGLRLWDTLWQAGQQHGVVAAGRSAFNALRLEAGFRSWGSDMSTEYNPFEAGVAFAIDPAKKEYIGYDAVVKLSKKKPSKQLRCLVVDDGKSVVMGKEPIFSEGKAVGYVTNAAFGYTIGKPIAYGHLPTSIREGDSVEIEYFGRRIRATVTAEPLYPLQKMVSRPRQERPQEEFRARL</sequence>
<dbReference type="Gene3D" id="3.50.50.60">
    <property type="entry name" value="FAD/NAD(P)-binding domain"/>
    <property type="match status" value="1"/>
</dbReference>
<comment type="similarity">
    <text evidence="1">Belongs to the GcvT family.</text>
</comment>
<dbReference type="Proteomes" id="UP000813385">
    <property type="component" value="Unassembled WGS sequence"/>
</dbReference>
<dbReference type="SUPFAM" id="SSF103025">
    <property type="entry name" value="Folate-binding domain"/>
    <property type="match status" value="1"/>
</dbReference>
<gene>
    <name evidence="7" type="ORF">B0T11DRAFT_279136</name>
</gene>
<dbReference type="Gene3D" id="3.30.70.1400">
    <property type="entry name" value="Aminomethyltransferase beta-barrel domains"/>
    <property type="match status" value="1"/>
</dbReference>
<dbReference type="Pfam" id="PF08669">
    <property type="entry name" value="GCV_T_C"/>
    <property type="match status" value="1"/>
</dbReference>
<dbReference type="Pfam" id="PF01571">
    <property type="entry name" value="GCV_T"/>
    <property type="match status" value="1"/>
</dbReference>
<dbReference type="InterPro" id="IPR036188">
    <property type="entry name" value="FAD/NAD-bd_sf"/>
</dbReference>
<feature type="domain" description="GCVT N-terminal" evidence="4">
    <location>
        <begin position="468"/>
        <end position="755"/>
    </location>
</feature>
<protein>
    <submittedName>
        <fullName evidence="7">FAD dependent oxidoreductase</fullName>
    </submittedName>
</protein>
<dbReference type="Gene3D" id="3.30.9.10">
    <property type="entry name" value="D-Amino Acid Oxidase, subunit A, domain 2"/>
    <property type="match status" value="1"/>
</dbReference>
<dbReference type="InterPro" id="IPR032503">
    <property type="entry name" value="FAO_M"/>
</dbReference>
<evidence type="ECO:0000313" key="8">
    <source>
        <dbReference type="Proteomes" id="UP000813385"/>
    </source>
</evidence>
<evidence type="ECO:0000313" key="7">
    <source>
        <dbReference type="EMBL" id="KAH7361541.1"/>
    </source>
</evidence>
<name>A0A8K0X2D5_9PEZI</name>
<dbReference type="Gene3D" id="3.30.1360.120">
    <property type="entry name" value="Probable tRNA modification gtpase trme, domain 1"/>
    <property type="match status" value="1"/>
</dbReference>
<dbReference type="SUPFAM" id="SSF51905">
    <property type="entry name" value="FAD/NAD(P)-binding domain"/>
    <property type="match status" value="1"/>
</dbReference>
<dbReference type="InterPro" id="IPR013977">
    <property type="entry name" value="GcvT_C"/>
</dbReference>
<evidence type="ECO:0000256" key="1">
    <source>
        <dbReference type="ARBA" id="ARBA00008609"/>
    </source>
</evidence>
<dbReference type="PANTHER" id="PTHR43757:SF2">
    <property type="entry name" value="AMINOMETHYLTRANSFERASE, MITOCHONDRIAL"/>
    <property type="match status" value="1"/>
</dbReference>
<proteinExistence type="inferred from homology"/>
<evidence type="ECO:0000259" key="4">
    <source>
        <dbReference type="Pfam" id="PF01571"/>
    </source>
</evidence>
<feature type="domain" description="FAD dependent oxidoreductase central" evidence="6">
    <location>
        <begin position="411"/>
        <end position="465"/>
    </location>
</feature>
<dbReference type="GO" id="GO:0005739">
    <property type="term" value="C:mitochondrion"/>
    <property type="evidence" value="ECO:0007669"/>
    <property type="project" value="TreeGrafter"/>
</dbReference>
<reference evidence="7" key="1">
    <citation type="journal article" date="2021" name="Nat. Commun.">
        <title>Genetic determinants of endophytism in the Arabidopsis root mycobiome.</title>
        <authorList>
            <person name="Mesny F."/>
            <person name="Miyauchi S."/>
            <person name="Thiergart T."/>
            <person name="Pickel B."/>
            <person name="Atanasova L."/>
            <person name="Karlsson M."/>
            <person name="Huettel B."/>
            <person name="Barry K.W."/>
            <person name="Haridas S."/>
            <person name="Chen C."/>
            <person name="Bauer D."/>
            <person name="Andreopoulos W."/>
            <person name="Pangilinan J."/>
            <person name="LaButti K."/>
            <person name="Riley R."/>
            <person name="Lipzen A."/>
            <person name="Clum A."/>
            <person name="Drula E."/>
            <person name="Henrissat B."/>
            <person name="Kohler A."/>
            <person name="Grigoriev I.V."/>
            <person name="Martin F.M."/>
            <person name="Hacquard S."/>
        </authorList>
    </citation>
    <scope>NUCLEOTIDE SEQUENCE</scope>
    <source>
        <strain evidence="7">MPI-CAGE-AT-0016</strain>
    </source>
</reference>
<dbReference type="InterPro" id="IPR029043">
    <property type="entry name" value="GcvT/YgfZ_C"/>
</dbReference>
<feature type="domain" description="Aminomethyltransferase C-terminal" evidence="5">
    <location>
        <begin position="775"/>
        <end position="852"/>
    </location>
</feature>
<feature type="domain" description="FAD dependent oxidoreductase" evidence="3">
    <location>
        <begin position="46"/>
        <end position="407"/>
    </location>
</feature>
<dbReference type="InterPro" id="IPR006076">
    <property type="entry name" value="FAD-dep_OxRdtase"/>
</dbReference>
<evidence type="ECO:0000259" key="5">
    <source>
        <dbReference type="Pfam" id="PF08669"/>
    </source>
</evidence>
<accession>A0A8K0X2D5</accession>
<comment type="caution">
    <text evidence="7">The sequence shown here is derived from an EMBL/GenBank/DDBJ whole genome shotgun (WGS) entry which is preliminary data.</text>
</comment>
<dbReference type="SUPFAM" id="SSF54373">
    <property type="entry name" value="FAD-linked reductases, C-terminal domain"/>
    <property type="match status" value="1"/>
</dbReference>
<evidence type="ECO:0000259" key="6">
    <source>
        <dbReference type="Pfam" id="PF16350"/>
    </source>
</evidence>
<dbReference type="EMBL" id="JAGPXD010000003">
    <property type="protein sequence ID" value="KAH7361541.1"/>
    <property type="molecule type" value="Genomic_DNA"/>
</dbReference>
<dbReference type="AlphaFoldDB" id="A0A8K0X2D5"/>
<evidence type="ECO:0000256" key="2">
    <source>
        <dbReference type="SAM" id="MobiDB-lite"/>
    </source>
</evidence>
<dbReference type="InterPro" id="IPR028896">
    <property type="entry name" value="GcvT/YgfZ/DmdA"/>
</dbReference>